<name>A0A9P7YYQ2_9HELO</name>
<organism evidence="1 2">
    <name type="scientific">Calycina marina</name>
    <dbReference type="NCBI Taxonomy" id="1763456"/>
    <lineage>
        <taxon>Eukaryota</taxon>
        <taxon>Fungi</taxon>
        <taxon>Dikarya</taxon>
        <taxon>Ascomycota</taxon>
        <taxon>Pezizomycotina</taxon>
        <taxon>Leotiomycetes</taxon>
        <taxon>Helotiales</taxon>
        <taxon>Pezizellaceae</taxon>
        <taxon>Calycina</taxon>
    </lineage>
</organism>
<proteinExistence type="predicted"/>
<accession>A0A9P7YYQ2</accession>
<sequence>MTDFGHTMRKTLLLFLTLGFYKPFRPKLYLNFKKLDLQCLTDFRAVSWCDHALVDSIPPYNAIVQHFSDELRALLSAHMAVHFTAQDIFETICTQACVGCGEFGPLLDMFTAHRYCNPCVAYSDNSLSMTSDVIEHPGAIL</sequence>
<evidence type="ECO:0000313" key="2">
    <source>
        <dbReference type="Proteomes" id="UP000887226"/>
    </source>
</evidence>
<comment type="caution">
    <text evidence="1">The sequence shown here is derived from an EMBL/GenBank/DDBJ whole genome shotgun (WGS) entry which is preliminary data.</text>
</comment>
<reference evidence="1" key="1">
    <citation type="journal article" date="2021" name="IMA Fungus">
        <title>Genomic characterization of three marine fungi, including Emericellopsis atlantica sp. nov. with signatures of a generalist lifestyle and marine biomass degradation.</title>
        <authorList>
            <person name="Hagestad O.C."/>
            <person name="Hou L."/>
            <person name="Andersen J.H."/>
            <person name="Hansen E.H."/>
            <person name="Altermark B."/>
            <person name="Li C."/>
            <person name="Kuhnert E."/>
            <person name="Cox R.J."/>
            <person name="Crous P.W."/>
            <person name="Spatafora J.W."/>
            <person name="Lail K."/>
            <person name="Amirebrahimi M."/>
            <person name="Lipzen A."/>
            <person name="Pangilinan J."/>
            <person name="Andreopoulos W."/>
            <person name="Hayes R.D."/>
            <person name="Ng V."/>
            <person name="Grigoriev I.V."/>
            <person name="Jackson S.A."/>
            <person name="Sutton T.D.S."/>
            <person name="Dobson A.D.W."/>
            <person name="Rama T."/>
        </authorList>
    </citation>
    <scope>NUCLEOTIDE SEQUENCE</scope>
    <source>
        <strain evidence="1">TRa3180A</strain>
    </source>
</reference>
<protein>
    <submittedName>
        <fullName evidence="1">Uncharacterized protein</fullName>
    </submittedName>
</protein>
<dbReference type="AlphaFoldDB" id="A0A9P7YYQ2"/>
<evidence type="ECO:0000313" key="1">
    <source>
        <dbReference type="EMBL" id="KAG9242167.1"/>
    </source>
</evidence>
<gene>
    <name evidence="1" type="ORF">BJ878DRAFT_185391</name>
</gene>
<dbReference type="EMBL" id="MU254104">
    <property type="protein sequence ID" value="KAG9242167.1"/>
    <property type="molecule type" value="Genomic_DNA"/>
</dbReference>
<keyword evidence="2" id="KW-1185">Reference proteome</keyword>
<dbReference type="Proteomes" id="UP000887226">
    <property type="component" value="Unassembled WGS sequence"/>
</dbReference>
<dbReference type="OrthoDB" id="2687876at2759"/>